<evidence type="ECO:0000313" key="2">
    <source>
        <dbReference type="WBParaSite" id="L893_g32791.t1"/>
    </source>
</evidence>
<accession>A0A1I8A5J2</accession>
<reference evidence="2" key="1">
    <citation type="submission" date="2016-11" db="UniProtKB">
        <authorList>
            <consortium name="WormBaseParasite"/>
        </authorList>
    </citation>
    <scope>IDENTIFICATION</scope>
</reference>
<sequence>MIFSFSCTEDFVAHYFHSLCFTSSSLPIRWSAVENSSFLRWLSNNDASTLQNAIALGLDLLNTVKRLEYSTSLWGQYNPRMPNI</sequence>
<keyword evidence="1" id="KW-1185">Reference proteome</keyword>
<organism evidence="1 2">
    <name type="scientific">Steinernema glaseri</name>
    <dbReference type="NCBI Taxonomy" id="37863"/>
    <lineage>
        <taxon>Eukaryota</taxon>
        <taxon>Metazoa</taxon>
        <taxon>Ecdysozoa</taxon>
        <taxon>Nematoda</taxon>
        <taxon>Chromadorea</taxon>
        <taxon>Rhabditida</taxon>
        <taxon>Tylenchina</taxon>
        <taxon>Panagrolaimomorpha</taxon>
        <taxon>Strongyloidoidea</taxon>
        <taxon>Steinernematidae</taxon>
        <taxon>Steinernema</taxon>
    </lineage>
</organism>
<name>A0A1I8A5J2_9BILA</name>
<proteinExistence type="predicted"/>
<evidence type="ECO:0000313" key="1">
    <source>
        <dbReference type="Proteomes" id="UP000095287"/>
    </source>
</evidence>
<protein>
    <submittedName>
        <fullName evidence="2">Ovule protein</fullName>
    </submittedName>
</protein>
<dbReference type="AlphaFoldDB" id="A0A1I8A5J2"/>
<dbReference type="WBParaSite" id="L893_g32791.t1">
    <property type="protein sequence ID" value="L893_g32791.t1"/>
    <property type="gene ID" value="L893_g32791"/>
</dbReference>
<dbReference type="Proteomes" id="UP000095287">
    <property type="component" value="Unplaced"/>
</dbReference>